<dbReference type="PaxDb" id="73239-Q7RK57"/>
<name>Q7RK57_PLAYO</name>
<dbReference type="InParanoid" id="Q7RK57"/>
<accession>Q7RK57</accession>
<evidence type="ECO:0000313" key="1">
    <source>
        <dbReference type="EMBL" id="EAA22574.1"/>
    </source>
</evidence>
<organism evidence="1 2">
    <name type="scientific">Plasmodium yoelii yoelii</name>
    <dbReference type="NCBI Taxonomy" id="73239"/>
    <lineage>
        <taxon>Eukaryota</taxon>
        <taxon>Sar</taxon>
        <taxon>Alveolata</taxon>
        <taxon>Apicomplexa</taxon>
        <taxon>Aconoidasida</taxon>
        <taxon>Haemosporida</taxon>
        <taxon>Plasmodiidae</taxon>
        <taxon>Plasmodium</taxon>
        <taxon>Plasmodium (Vinckeia)</taxon>
    </lineage>
</organism>
<gene>
    <name evidence="1" type="ORF">PY03046</name>
</gene>
<sequence>ICLSLFLDLSNNISFQNCHELKKKIKL</sequence>
<evidence type="ECO:0000313" key="2">
    <source>
        <dbReference type="Proteomes" id="UP000008553"/>
    </source>
</evidence>
<comment type="caution">
    <text evidence="1">The sequence shown here is derived from an EMBL/GenBank/DDBJ whole genome shotgun (WGS) entry which is preliminary data.</text>
</comment>
<keyword evidence="2" id="KW-1185">Reference proteome</keyword>
<dbReference type="AlphaFoldDB" id="Q7RK57"/>
<feature type="non-terminal residue" evidence="1">
    <location>
        <position position="1"/>
    </location>
</feature>
<dbReference type="EMBL" id="AABL01000864">
    <property type="protein sequence ID" value="EAA22574.1"/>
    <property type="molecule type" value="Genomic_DNA"/>
</dbReference>
<proteinExistence type="predicted"/>
<dbReference type="Proteomes" id="UP000008553">
    <property type="component" value="Unassembled WGS sequence"/>
</dbReference>
<protein>
    <submittedName>
        <fullName evidence="1">Uncharacterized protein</fullName>
    </submittedName>
</protein>
<reference evidence="1 2" key="1">
    <citation type="journal article" date="2002" name="Nature">
        <title>Genome sequence and comparative analysis of the model rodent malaria parasite Plasmodium yoelii yoelii.</title>
        <authorList>
            <person name="Carlton J.M."/>
            <person name="Angiuoli S.V."/>
            <person name="Suh B.B."/>
            <person name="Kooij T.W."/>
            <person name="Pertea M."/>
            <person name="Silva J.C."/>
            <person name="Ermolaeva M.D."/>
            <person name="Allen J.E."/>
            <person name="Selengut J.D."/>
            <person name="Koo H.L."/>
            <person name="Peterson J.D."/>
            <person name="Pop M."/>
            <person name="Kosack D.S."/>
            <person name="Shumway M.F."/>
            <person name="Bidwell S.L."/>
            <person name="Shallom S.J."/>
            <person name="van Aken S.E."/>
            <person name="Riedmuller S.B."/>
            <person name="Feldblyum T.V."/>
            <person name="Cho J.K."/>
            <person name="Quackenbush J."/>
            <person name="Sedegah M."/>
            <person name="Shoaibi A."/>
            <person name="Cummings L.M."/>
            <person name="Florens L."/>
            <person name="Yates J.R."/>
            <person name="Raine J.D."/>
            <person name="Sinden R.E."/>
            <person name="Harris M.A."/>
            <person name="Cunningham D.A."/>
            <person name="Preiser P.R."/>
            <person name="Bergman L.W."/>
            <person name="Vaidya A.B."/>
            <person name="van Lin L.H."/>
            <person name="Janse C.J."/>
            <person name="Waters A.P."/>
            <person name="Smith H.O."/>
            <person name="White O.R."/>
            <person name="Salzberg S.L."/>
            <person name="Venter J.C."/>
            <person name="Fraser C.M."/>
            <person name="Hoffman S.L."/>
            <person name="Gardner M.J."/>
            <person name="Carucci D.J."/>
        </authorList>
    </citation>
    <scope>NUCLEOTIDE SEQUENCE [LARGE SCALE GENOMIC DNA]</scope>
    <source>
        <strain evidence="1 2">17XNL</strain>
    </source>
</reference>